<dbReference type="GO" id="GO:0045493">
    <property type="term" value="P:xylan catabolic process"/>
    <property type="evidence" value="ECO:0007669"/>
    <property type="project" value="UniProtKB-KW"/>
</dbReference>
<dbReference type="PROSITE" id="PS51318">
    <property type="entry name" value="TAT"/>
    <property type="match status" value="1"/>
</dbReference>
<dbReference type="InterPro" id="IPR044846">
    <property type="entry name" value="GH10"/>
</dbReference>
<reference evidence="11 12" key="1">
    <citation type="submission" date="2019-09" db="EMBL/GenBank/DDBJ databases">
        <title>YIM 132180 draft genome.</title>
        <authorList>
            <person name="Zhang K."/>
        </authorList>
    </citation>
    <scope>NUCLEOTIDE SEQUENCE [LARGE SCALE GENOMIC DNA]</scope>
    <source>
        <strain evidence="11 12">YIM 132180</strain>
    </source>
</reference>
<dbReference type="Pfam" id="PF00331">
    <property type="entry name" value="Glyco_hydro_10"/>
    <property type="match status" value="1"/>
</dbReference>
<keyword evidence="7 9" id="KW-0326">Glycosidase</keyword>
<dbReference type="GO" id="GO:0031176">
    <property type="term" value="F:endo-1,4-beta-xylanase activity"/>
    <property type="evidence" value="ECO:0007669"/>
    <property type="project" value="UniProtKB-EC"/>
</dbReference>
<dbReference type="InterPro" id="IPR006311">
    <property type="entry name" value="TAT_signal"/>
</dbReference>
<dbReference type="EC" id="3.2.1.8" evidence="9"/>
<dbReference type="AlphaFoldDB" id="A0A7V7PQD5"/>
<keyword evidence="12" id="KW-1185">Reference proteome</keyword>
<evidence type="ECO:0000313" key="12">
    <source>
        <dbReference type="Proteomes" id="UP000432089"/>
    </source>
</evidence>
<comment type="catalytic activity">
    <reaction evidence="1 9">
        <text>Endohydrolysis of (1-&gt;4)-beta-D-xylosidic linkages in xylans.</text>
        <dbReference type="EC" id="3.2.1.8"/>
    </reaction>
</comment>
<keyword evidence="6 9" id="KW-0119">Carbohydrate metabolism</keyword>
<name>A0A7V7PQD5_9HYPH</name>
<keyword evidence="5 9" id="KW-0378">Hydrolase</keyword>
<proteinExistence type="inferred from homology"/>
<dbReference type="SUPFAM" id="SSF51445">
    <property type="entry name" value="(Trans)glycosidases"/>
    <property type="match status" value="1"/>
</dbReference>
<accession>A0A7V7PQD5</accession>
<dbReference type="InterPro" id="IPR017853">
    <property type="entry name" value="GH"/>
</dbReference>
<keyword evidence="3 11" id="KW-0858">Xylan degradation</keyword>
<evidence type="ECO:0000259" key="10">
    <source>
        <dbReference type="PROSITE" id="PS51760"/>
    </source>
</evidence>
<comment type="similarity">
    <text evidence="2 9">Belongs to the glycosyl hydrolase 10 (cellulase F) family.</text>
</comment>
<evidence type="ECO:0000256" key="7">
    <source>
        <dbReference type="ARBA" id="ARBA00023295"/>
    </source>
</evidence>
<keyword evidence="8 9" id="KW-0624">Polysaccharide degradation</keyword>
<dbReference type="Gene3D" id="3.20.20.80">
    <property type="entry name" value="Glycosidases"/>
    <property type="match status" value="1"/>
</dbReference>
<evidence type="ECO:0000256" key="6">
    <source>
        <dbReference type="ARBA" id="ARBA00023277"/>
    </source>
</evidence>
<dbReference type="PROSITE" id="PS51760">
    <property type="entry name" value="GH10_2"/>
    <property type="match status" value="1"/>
</dbReference>
<evidence type="ECO:0000256" key="1">
    <source>
        <dbReference type="ARBA" id="ARBA00000681"/>
    </source>
</evidence>
<keyword evidence="4" id="KW-0732">Signal</keyword>
<dbReference type="PRINTS" id="PR00134">
    <property type="entry name" value="GLHYDRLASE10"/>
</dbReference>
<evidence type="ECO:0000256" key="2">
    <source>
        <dbReference type="ARBA" id="ARBA00007495"/>
    </source>
</evidence>
<protein>
    <recommendedName>
        <fullName evidence="9">Beta-xylanase</fullName>
        <ecNumber evidence="9">3.2.1.8</ecNumber>
    </recommendedName>
</protein>
<evidence type="ECO:0000256" key="4">
    <source>
        <dbReference type="ARBA" id="ARBA00022729"/>
    </source>
</evidence>
<evidence type="ECO:0000313" key="11">
    <source>
        <dbReference type="EMBL" id="KAB0680388.1"/>
    </source>
</evidence>
<organism evidence="11 12">
    <name type="scientific">Plantimonas leprariae</name>
    <dbReference type="NCBI Taxonomy" id="2615207"/>
    <lineage>
        <taxon>Bacteria</taxon>
        <taxon>Pseudomonadati</taxon>
        <taxon>Pseudomonadota</taxon>
        <taxon>Alphaproteobacteria</taxon>
        <taxon>Hyphomicrobiales</taxon>
        <taxon>Aurantimonadaceae</taxon>
        <taxon>Plantimonas</taxon>
    </lineage>
</organism>
<dbReference type="PANTHER" id="PTHR31490">
    <property type="entry name" value="GLYCOSYL HYDROLASE"/>
    <property type="match status" value="1"/>
</dbReference>
<evidence type="ECO:0000256" key="8">
    <source>
        <dbReference type="ARBA" id="ARBA00023326"/>
    </source>
</evidence>
<evidence type="ECO:0000256" key="5">
    <source>
        <dbReference type="ARBA" id="ARBA00022801"/>
    </source>
</evidence>
<comment type="caution">
    <text evidence="11">The sequence shown here is derived from an EMBL/GenBank/DDBJ whole genome shotgun (WGS) entry which is preliminary data.</text>
</comment>
<dbReference type="PANTHER" id="PTHR31490:SF88">
    <property type="entry name" value="BETA-XYLANASE"/>
    <property type="match status" value="1"/>
</dbReference>
<evidence type="ECO:0000256" key="3">
    <source>
        <dbReference type="ARBA" id="ARBA00022651"/>
    </source>
</evidence>
<dbReference type="EMBL" id="VZDO01000005">
    <property type="protein sequence ID" value="KAB0680388.1"/>
    <property type="molecule type" value="Genomic_DNA"/>
</dbReference>
<dbReference type="Proteomes" id="UP000432089">
    <property type="component" value="Unassembled WGS sequence"/>
</dbReference>
<sequence length="371" mass="40855">MTTCRTPASFAKHDLLGRHGSGTGLTRRSLLAGAASAAVVASGPAFAAAPRRVPFGSAIQAEYFDDAGYRALFRDHCDIVLPMNELKFDLVHPEREVFAFEPADRLVDFATENGKRSRGHTVVWWNGVPPWLAALNDPREIETELRRHVDAVVGRYAGRLESWDVCNEVVAHEAPYDAPMRDSFWQRALGSRHIPIAFRAVAGADPKAKLVLNDYDLEFRGERYDRRRASIVEIARQLQDAAIRIDAVGIQGHLYADQAVDIEALGRFGEALKRMGIALIVTELDVIDWKISGGPAGQDAAAAKSVGDLLEGVFAAGPPLAVIAWGMTDRHSWVDDVMPHGDGTPSRPLPFDATGRPKHWFRLIEKRLREG</sequence>
<evidence type="ECO:0000256" key="9">
    <source>
        <dbReference type="RuleBase" id="RU361174"/>
    </source>
</evidence>
<dbReference type="InterPro" id="IPR001000">
    <property type="entry name" value="GH10_dom"/>
</dbReference>
<feature type="domain" description="GH10" evidence="10">
    <location>
        <begin position="40"/>
        <end position="366"/>
    </location>
</feature>
<gene>
    <name evidence="11" type="ORF">F6X38_09485</name>
</gene>
<dbReference type="SMART" id="SM00633">
    <property type="entry name" value="Glyco_10"/>
    <property type="match status" value="1"/>
</dbReference>